<dbReference type="InterPro" id="IPR000531">
    <property type="entry name" value="Beta-barrel_TonB"/>
</dbReference>
<dbReference type="EMBL" id="SGWZ01000001">
    <property type="protein sequence ID" value="RZS73821.1"/>
    <property type="molecule type" value="Genomic_DNA"/>
</dbReference>
<evidence type="ECO:0000256" key="14">
    <source>
        <dbReference type="SAM" id="SignalP"/>
    </source>
</evidence>
<protein>
    <submittedName>
        <fullName evidence="16">Hemoglobin/transferrin/lactoferrin receptor protein</fullName>
    </submittedName>
</protein>
<dbReference type="InterPro" id="IPR011662">
    <property type="entry name" value="Secretin/TonB_short_N"/>
</dbReference>
<evidence type="ECO:0000256" key="1">
    <source>
        <dbReference type="ARBA" id="ARBA00004571"/>
    </source>
</evidence>
<evidence type="ECO:0000259" key="15">
    <source>
        <dbReference type="SMART" id="SM00965"/>
    </source>
</evidence>
<evidence type="ECO:0000256" key="4">
    <source>
        <dbReference type="ARBA" id="ARBA00022452"/>
    </source>
</evidence>
<dbReference type="InterPro" id="IPR037066">
    <property type="entry name" value="Plug_dom_sf"/>
</dbReference>
<comment type="similarity">
    <text evidence="2 12 13">Belongs to the TonB-dependent receptor family.</text>
</comment>
<evidence type="ECO:0000256" key="3">
    <source>
        <dbReference type="ARBA" id="ARBA00022448"/>
    </source>
</evidence>
<dbReference type="Gene3D" id="2.170.130.10">
    <property type="entry name" value="TonB-dependent receptor, plug domain"/>
    <property type="match status" value="1"/>
</dbReference>
<keyword evidence="4 12" id="KW-1134">Transmembrane beta strand</keyword>
<feature type="signal peptide" evidence="14">
    <location>
        <begin position="1"/>
        <end position="40"/>
    </location>
</feature>
<keyword evidence="14" id="KW-0732">Signal</keyword>
<dbReference type="SMART" id="SM00965">
    <property type="entry name" value="STN"/>
    <property type="match status" value="1"/>
</dbReference>
<keyword evidence="5" id="KW-0410">Iron transport</keyword>
<evidence type="ECO:0000256" key="9">
    <source>
        <dbReference type="ARBA" id="ARBA00023136"/>
    </source>
</evidence>
<dbReference type="Proteomes" id="UP000292039">
    <property type="component" value="Unassembled WGS sequence"/>
</dbReference>
<evidence type="ECO:0000256" key="5">
    <source>
        <dbReference type="ARBA" id="ARBA00022496"/>
    </source>
</evidence>
<dbReference type="SUPFAM" id="SSF56935">
    <property type="entry name" value="Porins"/>
    <property type="match status" value="1"/>
</dbReference>
<evidence type="ECO:0000256" key="6">
    <source>
        <dbReference type="ARBA" id="ARBA00022692"/>
    </source>
</evidence>
<evidence type="ECO:0000256" key="2">
    <source>
        <dbReference type="ARBA" id="ARBA00009810"/>
    </source>
</evidence>
<dbReference type="AlphaFoldDB" id="A0A4Q7MXL1"/>
<keyword evidence="9 12" id="KW-0472">Membrane</keyword>
<accession>A0A4Q7MXL1</accession>
<comment type="subcellular location">
    <subcellularLocation>
        <location evidence="1 12">Cell outer membrane</location>
        <topology evidence="1 12">Multi-pass membrane protein</topology>
    </subcellularLocation>
</comment>
<keyword evidence="5" id="KW-0406">Ion transport</keyword>
<dbReference type="PANTHER" id="PTHR30069">
    <property type="entry name" value="TONB-DEPENDENT OUTER MEMBRANE RECEPTOR"/>
    <property type="match status" value="1"/>
</dbReference>
<dbReference type="GO" id="GO:0009279">
    <property type="term" value="C:cell outer membrane"/>
    <property type="evidence" value="ECO:0007669"/>
    <property type="project" value="UniProtKB-SubCell"/>
</dbReference>
<dbReference type="PANTHER" id="PTHR30069:SF50">
    <property type="entry name" value="TONB-DEPENDENT RECEPTOR HI_1217-RELATED"/>
    <property type="match status" value="1"/>
</dbReference>
<keyword evidence="6 12" id="KW-0812">Transmembrane</keyword>
<evidence type="ECO:0000256" key="12">
    <source>
        <dbReference type="PROSITE-ProRule" id="PRU01360"/>
    </source>
</evidence>
<reference evidence="16 17" key="1">
    <citation type="submission" date="2019-02" db="EMBL/GenBank/DDBJ databases">
        <title>Genomic Encyclopedia of Type Strains, Phase IV (KMG-IV): sequencing the most valuable type-strain genomes for metagenomic binning, comparative biology and taxonomic classification.</title>
        <authorList>
            <person name="Goeker M."/>
        </authorList>
    </citation>
    <scope>NUCLEOTIDE SEQUENCE [LARGE SCALE GENOMIC DNA]</scope>
    <source>
        <strain evidence="16 17">DSM 16618</strain>
    </source>
</reference>
<evidence type="ECO:0000256" key="7">
    <source>
        <dbReference type="ARBA" id="ARBA00023004"/>
    </source>
</evidence>
<dbReference type="Pfam" id="PF00593">
    <property type="entry name" value="TonB_dep_Rec_b-barrel"/>
    <property type="match status" value="1"/>
</dbReference>
<evidence type="ECO:0000256" key="8">
    <source>
        <dbReference type="ARBA" id="ARBA00023077"/>
    </source>
</evidence>
<organism evidence="16 17">
    <name type="scientific">Kerstersia gyiorum</name>
    <dbReference type="NCBI Taxonomy" id="206506"/>
    <lineage>
        <taxon>Bacteria</taxon>
        <taxon>Pseudomonadati</taxon>
        <taxon>Pseudomonadota</taxon>
        <taxon>Betaproteobacteria</taxon>
        <taxon>Burkholderiales</taxon>
        <taxon>Alcaligenaceae</taxon>
        <taxon>Kerstersia</taxon>
    </lineage>
</organism>
<name>A0A4Q7MXL1_9BURK</name>
<keyword evidence="7" id="KW-0408">Iron</keyword>
<feature type="chain" id="PRO_5020205954" evidence="14">
    <location>
        <begin position="41"/>
        <end position="846"/>
    </location>
</feature>
<dbReference type="PROSITE" id="PS52016">
    <property type="entry name" value="TONB_DEPENDENT_REC_3"/>
    <property type="match status" value="1"/>
</dbReference>
<evidence type="ECO:0000313" key="17">
    <source>
        <dbReference type="Proteomes" id="UP000292039"/>
    </source>
</evidence>
<proteinExistence type="inferred from homology"/>
<evidence type="ECO:0000256" key="11">
    <source>
        <dbReference type="ARBA" id="ARBA00023237"/>
    </source>
</evidence>
<sequence length="846" mass="91073">MTVKNSRAWKASVAGAVMPAQLPVAVVSALLALGAPPAFAASGVAAGVAGNAAAVQAGSAGVRAFSIAAGPLEQVLNDFGTQAGWLLTYAPELVEHKQSPGLEGNYLPQAALALLLENTGLQAVETGSGGYMLQRTPARAHGAGPALLDVVTVTGVDGSYGKPGAHSSRVMNENMQSLDAVLRSMPGTYTQLDPLQGAVTVNVRGMSGLGRVNTMVDGVTQTYYGVAPSSYHGAGANTSSGVMIDPNFLVGVDVSRGSSAGSQGVNALAGSANMRTIGVDDVLREGRSFGMLGRASVGSNGLGRTGMVTLAGRTQAFTDSGSIAALVGMSASTLHATYTNGGGRSSEDFLGEDNEFLKQSPRSQLYKVELRPNRFHRLEFSGRNYKTQMTKRDIRSDDYYLKYNYAPGSDLVDVNMLLSTSRSQQDFEPGAPFTYESAAIKNRSQTVDLSNTSRFALGETRLALLVGGKFMNTRYQRDYSRVWEDEGYNAFLPEGRQRIAALYTGLGISRGIYQLDLNLNYTRSKVQGFKPECPEDVACFPQGASELNLKDSSFNPSVTFSAQVTPWLQPFVGYSHSTRAPNVQEVFFGNEGGGSMNPFLKPEHARTVEAGFNLIKPDLLTAGDSFRLKALAYRTRIRDYIASESFFLCNDGSRCKDIDNSSASFNAHMSVNTLSPVTTRGYELEAAYDAGVGFVNVAWSWQHTNQPTSIASTTQLGFGYDDMADLPRSYGTIDLGGRFFDRRLVIGSLIKYTGRVKRLSTEGISLDSNTVEKEDMPRIPTIVDLYGSYKVSEALSLRFSVQNLADKDYAEALNRMNQDLYYAEEGMSINTTARGRTYMIGAELRF</sequence>
<keyword evidence="3 12" id="KW-0813">Transport</keyword>
<dbReference type="GO" id="GO:0044718">
    <property type="term" value="P:siderophore transmembrane transport"/>
    <property type="evidence" value="ECO:0007669"/>
    <property type="project" value="TreeGrafter"/>
</dbReference>
<dbReference type="Gene3D" id="2.40.170.20">
    <property type="entry name" value="TonB-dependent receptor, beta-barrel domain"/>
    <property type="match status" value="1"/>
</dbReference>
<dbReference type="InterPro" id="IPR012910">
    <property type="entry name" value="Plug_dom"/>
</dbReference>
<evidence type="ECO:0000256" key="13">
    <source>
        <dbReference type="RuleBase" id="RU003357"/>
    </source>
</evidence>
<comment type="caution">
    <text evidence="16">The sequence shown here is derived from an EMBL/GenBank/DDBJ whole genome shotgun (WGS) entry which is preliminary data.</text>
</comment>
<dbReference type="Gene3D" id="3.55.50.30">
    <property type="match status" value="1"/>
</dbReference>
<keyword evidence="11 12" id="KW-0998">Cell outer membrane</keyword>
<dbReference type="Pfam" id="PF07660">
    <property type="entry name" value="STN"/>
    <property type="match status" value="1"/>
</dbReference>
<gene>
    <name evidence="16" type="ORF">EV679_1025</name>
</gene>
<dbReference type="InterPro" id="IPR039426">
    <property type="entry name" value="TonB-dep_rcpt-like"/>
</dbReference>
<dbReference type="GO" id="GO:0015344">
    <property type="term" value="F:siderophore uptake transmembrane transporter activity"/>
    <property type="evidence" value="ECO:0007669"/>
    <property type="project" value="TreeGrafter"/>
</dbReference>
<dbReference type="Pfam" id="PF07715">
    <property type="entry name" value="Plug"/>
    <property type="match status" value="1"/>
</dbReference>
<dbReference type="InterPro" id="IPR036942">
    <property type="entry name" value="Beta-barrel_TonB_sf"/>
</dbReference>
<keyword evidence="10 16" id="KW-0675">Receptor</keyword>
<evidence type="ECO:0000256" key="10">
    <source>
        <dbReference type="ARBA" id="ARBA00023170"/>
    </source>
</evidence>
<keyword evidence="8 13" id="KW-0798">TonB box</keyword>
<feature type="domain" description="Secretin/TonB short N-terminal" evidence="15">
    <location>
        <begin position="85"/>
        <end position="136"/>
    </location>
</feature>
<evidence type="ECO:0000313" key="16">
    <source>
        <dbReference type="EMBL" id="RZS73821.1"/>
    </source>
</evidence>